<dbReference type="PROSITE" id="PS50071">
    <property type="entry name" value="HOMEOBOX_2"/>
    <property type="match status" value="1"/>
</dbReference>
<dbReference type="PANTHER" id="PTHR24333">
    <property type="entry name" value="HOMEO BOX HB9 LIKE A-RELATED"/>
    <property type="match status" value="1"/>
</dbReference>
<dbReference type="GO" id="GO:0005634">
    <property type="term" value="C:nucleus"/>
    <property type="evidence" value="ECO:0007669"/>
    <property type="project" value="UniProtKB-SubCell"/>
</dbReference>
<sequence>KIHHYIWIHIPGYIVADIAPQKFQANFTKFTQGAQKKDGPQKRQLGRHPRIPFTSHQLSVLEEKFQQSPYLSSEEVIALSRRLQLADVRVKIWFQNRRARERREKMVQNSESESQEDHKKNSLPNSQDISTSSTVQ</sequence>
<dbReference type="PANTHER" id="PTHR24333:SF5">
    <property type="entry name" value="VENT HOMEOBOX"/>
    <property type="match status" value="1"/>
</dbReference>
<feature type="non-terminal residue" evidence="9">
    <location>
        <position position="136"/>
    </location>
</feature>
<dbReference type="GO" id="GO:0003677">
    <property type="term" value="F:DNA binding"/>
    <property type="evidence" value="ECO:0007669"/>
    <property type="project" value="UniProtKB-UniRule"/>
</dbReference>
<feature type="domain" description="Homeobox" evidence="8">
    <location>
        <begin position="44"/>
        <end position="104"/>
    </location>
</feature>
<evidence type="ECO:0000256" key="5">
    <source>
        <dbReference type="PROSITE-ProRule" id="PRU00108"/>
    </source>
</evidence>
<dbReference type="InterPro" id="IPR050848">
    <property type="entry name" value="Homeobox_TF"/>
</dbReference>
<keyword evidence="10" id="KW-1185">Reference proteome</keyword>
<dbReference type="CDD" id="cd00086">
    <property type="entry name" value="homeodomain"/>
    <property type="match status" value="1"/>
</dbReference>
<comment type="caution">
    <text evidence="9">The sequence shown here is derived from an EMBL/GenBank/DDBJ whole genome shotgun (WGS) entry which is preliminary data.</text>
</comment>
<dbReference type="AlphaFoldDB" id="A0A482W7G8"/>
<dbReference type="InterPro" id="IPR001356">
    <property type="entry name" value="HD"/>
</dbReference>
<dbReference type="SUPFAM" id="SSF46689">
    <property type="entry name" value="Homeodomain-like"/>
    <property type="match status" value="1"/>
</dbReference>
<dbReference type="PROSITE" id="PS00027">
    <property type="entry name" value="HOMEOBOX_1"/>
    <property type="match status" value="1"/>
</dbReference>
<dbReference type="Gene3D" id="1.10.10.60">
    <property type="entry name" value="Homeodomain-like"/>
    <property type="match status" value="1"/>
</dbReference>
<evidence type="ECO:0000259" key="8">
    <source>
        <dbReference type="PROSITE" id="PS50071"/>
    </source>
</evidence>
<evidence type="ECO:0000313" key="9">
    <source>
        <dbReference type="EMBL" id="RZC40677.1"/>
    </source>
</evidence>
<evidence type="ECO:0000256" key="3">
    <source>
        <dbReference type="ARBA" id="ARBA00023155"/>
    </source>
</evidence>
<dbReference type="Proteomes" id="UP000292052">
    <property type="component" value="Unassembled WGS sequence"/>
</dbReference>
<evidence type="ECO:0000256" key="2">
    <source>
        <dbReference type="ARBA" id="ARBA00023125"/>
    </source>
</evidence>
<dbReference type="SMART" id="SM00389">
    <property type="entry name" value="HOX"/>
    <property type="match status" value="1"/>
</dbReference>
<organism evidence="9 10">
    <name type="scientific">Asbolus verrucosus</name>
    <name type="common">Desert ironclad beetle</name>
    <dbReference type="NCBI Taxonomy" id="1661398"/>
    <lineage>
        <taxon>Eukaryota</taxon>
        <taxon>Metazoa</taxon>
        <taxon>Ecdysozoa</taxon>
        <taxon>Arthropoda</taxon>
        <taxon>Hexapoda</taxon>
        <taxon>Insecta</taxon>
        <taxon>Pterygota</taxon>
        <taxon>Neoptera</taxon>
        <taxon>Endopterygota</taxon>
        <taxon>Coleoptera</taxon>
        <taxon>Polyphaga</taxon>
        <taxon>Cucujiformia</taxon>
        <taxon>Tenebrionidae</taxon>
        <taxon>Pimeliinae</taxon>
        <taxon>Asbolus</taxon>
    </lineage>
</organism>
<evidence type="ECO:0000256" key="7">
    <source>
        <dbReference type="SAM" id="MobiDB-lite"/>
    </source>
</evidence>
<feature type="compositionally biased region" description="Polar residues" evidence="7">
    <location>
        <begin position="122"/>
        <end position="136"/>
    </location>
</feature>
<dbReference type="GO" id="GO:0000981">
    <property type="term" value="F:DNA-binding transcription factor activity, RNA polymerase II-specific"/>
    <property type="evidence" value="ECO:0007669"/>
    <property type="project" value="InterPro"/>
</dbReference>
<evidence type="ECO:0000256" key="6">
    <source>
        <dbReference type="RuleBase" id="RU000682"/>
    </source>
</evidence>
<dbReference type="InterPro" id="IPR017970">
    <property type="entry name" value="Homeobox_CS"/>
</dbReference>
<keyword evidence="3 5" id="KW-0371">Homeobox</keyword>
<dbReference type="Pfam" id="PF00046">
    <property type="entry name" value="Homeodomain"/>
    <property type="match status" value="1"/>
</dbReference>
<keyword evidence="2 5" id="KW-0238">DNA-binding</keyword>
<dbReference type="EMBL" id="QDEB01024012">
    <property type="protein sequence ID" value="RZC40677.1"/>
    <property type="molecule type" value="Genomic_DNA"/>
</dbReference>
<accession>A0A482W7G8</accession>
<feature type="DNA-binding region" description="Homeobox" evidence="5">
    <location>
        <begin position="46"/>
        <end position="105"/>
    </location>
</feature>
<evidence type="ECO:0000256" key="4">
    <source>
        <dbReference type="ARBA" id="ARBA00023242"/>
    </source>
</evidence>
<comment type="subcellular location">
    <subcellularLocation>
        <location evidence="1 5 6">Nucleus</location>
    </subcellularLocation>
</comment>
<evidence type="ECO:0000313" key="10">
    <source>
        <dbReference type="Proteomes" id="UP000292052"/>
    </source>
</evidence>
<protein>
    <submittedName>
        <fullName evidence="9">Homeobox protein MSX-1</fullName>
    </submittedName>
</protein>
<name>A0A482W7G8_ASBVE</name>
<reference evidence="9 10" key="1">
    <citation type="submission" date="2017-03" db="EMBL/GenBank/DDBJ databases">
        <title>Genome of the blue death feigning beetle - Asbolus verrucosus.</title>
        <authorList>
            <person name="Rider S.D."/>
        </authorList>
    </citation>
    <scope>NUCLEOTIDE SEQUENCE [LARGE SCALE GENOMIC DNA]</scope>
    <source>
        <strain evidence="9">Butters</strain>
        <tissue evidence="9">Head and leg muscle</tissue>
    </source>
</reference>
<feature type="non-terminal residue" evidence="9">
    <location>
        <position position="1"/>
    </location>
</feature>
<dbReference type="STRING" id="1661398.A0A482W7G8"/>
<keyword evidence="4 5" id="KW-0539">Nucleus</keyword>
<dbReference type="InterPro" id="IPR009057">
    <property type="entry name" value="Homeodomain-like_sf"/>
</dbReference>
<evidence type="ECO:0000256" key="1">
    <source>
        <dbReference type="ARBA" id="ARBA00004123"/>
    </source>
</evidence>
<feature type="region of interest" description="Disordered" evidence="7">
    <location>
        <begin position="101"/>
        <end position="136"/>
    </location>
</feature>
<dbReference type="OrthoDB" id="1867783at2759"/>
<proteinExistence type="predicted"/>
<gene>
    <name evidence="9" type="ORF">BDFB_005718</name>
</gene>